<evidence type="ECO:0000256" key="2">
    <source>
        <dbReference type="ARBA" id="ARBA00022525"/>
    </source>
</evidence>
<keyword evidence="5" id="KW-1185">Reference proteome</keyword>
<organism evidence="4 5">
    <name type="scientific">Owenia fusiformis</name>
    <name type="common">Polychaete worm</name>
    <dbReference type="NCBI Taxonomy" id="6347"/>
    <lineage>
        <taxon>Eukaryota</taxon>
        <taxon>Metazoa</taxon>
        <taxon>Spiralia</taxon>
        <taxon>Lophotrochozoa</taxon>
        <taxon>Annelida</taxon>
        <taxon>Polychaeta</taxon>
        <taxon>Sedentaria</taxon>
        <taxon>Canalipalpata</taxon>
        <taxon>Sabellida</taxon>
        <taxon>Oweniida</taxon>
        <taxon>Oweniidae</taxon>
        <taxon>Owenia</taxon>
    </lineage>
</organism>
<comment type="subcellular location">
    <subcellularLocation>
        <location evidence="1">Secreted</location>
    </subcellularLocation>
</comment>
<dbReference type="Proteomes" id="UP000749559">
    <property type="component" value="Unassembled WGS sequence"/>
</dbReference>
<accession>A0A8J1U897</accession>
<dbReference type="InterPro" id="IPR008993">
    <property type="entry name" value="TIMP-like_OB-fold"/>
</dbReference>
<dbReference type="Gene3D" id="2.40.50.120">
    <property type="match status" value="1"/>
</dbReference>
<dbReference type="InterPro" id="IPR001134">
    <property type="entry name" value="Netrin_domain"/>
</dbReference>
<keyword evidence="2" id="KW-0964">Secreted</keyword>
<dbReference type="SUPFAM" id="SSF50242">
    <property type="entry name" value="TIMP-like"/>
    <property type="match status" value="1"/>
</dbReference>
<dbReference type="EMBL" id="CAIIXF020000001">
    <property type="protein sequence ID" value="CAH1774125.1"/>
    <property type="molecule type" value="Genomic_DNA"/>
</dbReference>
<dbReference type="GO" id="GO:0005576">
    <property type="term" value="C:extracellular region"/>
    <property type="evidence" value="ECO:0007669"/>
    <property type="project" value="UniProtKB-SubCell"/>
</dbReference>
<dbReference type="PROSITE" id="PS50189">
    <property type="entry name" value="NTR"/>
    <property type="match status" value="1"/>
</dbReference>
<gene>
    <name evidence="4" type="ORF">OFUS_LOCUS1644</name>
</gene>
<protein>
    <submittedName>
        <fullName evidence="4">Uncharacterized protein</fullName>
    </submittedName>
</protein>
<dbReference type="GO" id="GO:0008191">
    <property type="term" value="F:metalloendopeptidase inhibitor activity"/>
    <property type="evidence" value="ECO:0007669"/>
    <property type="project" value="InterPro"/>
</dbReference>
<evidence type="ECO:0000256" key="3">
    <source>
        <dbReference type="ARBA" id="ARBA00023157"/>
    </source>
</evidence>
<dbReference type="AlphaFoldDB" id="A0A8J1U897"/>
<evidence type="ECO:0000256" key="1">
    <source>
        <dbReference type="ARBA" id="ARBA00004613"/>
    </source>
</evidence>
<dbReference type="Pfam" id="PF00965">
    <property type="entry name" value="TIMP"/>
    <property type="match status" value="1"/>
</dbReference>
<name>A0A8J1U897_OWEFU</name>
<evidence type="ECO:0000313" key="5">
    <source>
        <dbReference type="Proteomes" id="UP000749559"/>
    </source>
</evidence>
<comment type="caution">
    <text evidence="4">The sequence shown here is derived from an EMBL/GenBank/DDBJ whole genome shotgun (WGS) entry which is preliminary data.</text>
</comment>
<keyword evidence="3" id="KW-1015">Disulfide bond</keyword>
<proteinExistence type="predicted"/>
<reference evidence="4" key="1">
    <citation type="submission" date="2022-03" db="EMBL/GenBank/DDBJ databases">
        <authorList>
            <person name="Martin C."/>
        </authorList>
    </citation>
    <scope>NUCLEOTIDE SEQUENCE</scope>
</reference>
<evidence type="ECO:0000313" key="4">
    <source>
        <dbReference type="EMBL" id="CAH1774125.1"/>
    </source>
</evidence>
<sequence length="130" mass="14996">MLRFLGQINLRIFGISAVRAFIQGKKNNGFFSQYKMKVQTVFKGSRNYRSLKRMKKRIFFTPSNPLHCGIHISSHKHYIISGIAEKNLPFSDSCMYISDWPESVEERRALGAVLQSYSKNCECRVDAILV</sequence>
<dbReference type="InterPro" id="IPR001820">
    <property type="entry name" value="TIMP"/>
</dbReference>